<dbReference type="Proteomes" id="UP000823388">
    <property type="component" value="Chromosome 1N"/>
</dbReference>
<protein>
    <submittedName>
        <fullName evidence="1">Uncharacterized protein</fullName>
    </submittedName>
</protein>
<reference evidence="1" key="1">
    <citation type="submission" date="2020-05" db="EMBL/GenBank/DDBJ databases">
        <title>WGS assembly of Panicum virgatum.</title>
        <authorList>
            <person name="Lovell J.T."/>
            <person name="Jenkins J."/>
            <person name="Shu S."/>
            <person name="Juenger T.E."/>
            <person name="Schmutz J."/>
        </authorList>
    </citation>
    <scope>NUCLEOTIDE SEQUENCE</scope>
    <source>
        <strain evidence="1">AP13</strain>
    </source>
</reference>
<dbReference type="AlphaFoldDB" id="A0A8T0WLN8"/>
<sequence length="162" mass="17907">MLFTKSSAVSHLMVLPPQGNREPPLPRPPQISIRTQSTTARRKIPPPPATVLAHPIHTRIPHPRGAPGWRPAPMRHPSPGRPNCGPPAARAAPCCWWWPPLPHSRPLLVPAHRRGRRPHPAAAVCIAGRLHQCTGDLRCPIDFASTNPAGHSQRPWKPHLWI</sequence>
<evidence type="ECO:0000313" key="1">
    <source>
        <dbReference type="EMBL" id="KAG2650541.1"/>
    </source>
</evidence>
<proteinExistence type="predicted"/>
<comment type="caution">
    <text evidence="1">The sequence shown here is derived from an EMBL/GenBank/DDBJ whole genome shotgun (WGS) entry which is preliminary data.</text>
</comment>
<dbReference type="EMBL" id="CM029038">
    <property type="protein sequence ID" value="KAG2650541.1"/>
    <property type="molecule type" value="Genomic_DNA"/>
</dbReference>
<keyword evidence="2" id="KW-1185">Reference proteome</keyword>
<organism evidence="1 2">
    <name type="scientific">Panicum virgatum</name>
    <name type="common">Blackwell switchgrass</name>
    <dbReference type="NCBI Taxonomy" id="38727"/>
    <lineage>
        <taxon>Eukaryota</taxon>
        <taxon>Viridiplantae</taxon>
        <taxon>Streptophyta</taxon>
        <taxon>Embryophyta</taxon>
        <taxon>Tracheophyta</taxon>
        <taxon>Spermatophyta</taxon>
        <taxon>Magnoliopsida</taxon>
        <taxon>Liliopsida</taxon>
        <taxon>Poales</taxon>
        <taxon>Poaceae</taxon>
        <taxon>PACMAD clade</taxon>
        <taxon>Panicoideae</taxon>
        <taxon>Panicodae</taxon>
        <taxon>Paniceae</taxon>
        <taxon>Panicinae</taxon>
        <taxon>Panicum</taxon>
        <taxon>Panicum sect. Hiantes</taxon>
    </lineage>
</organism>
<name>A0A8T0WLN8_PANVG</name>
<evidence type="ECO:0000313" key="2">
    <source>
        <dbReference type="Proteomes" id="UP000823388"/>
    </source>
</evidence>
<gene>
    <name evidence="1" type="ORF">PVAP13_1NG201900</name>
</gene>
<accession>A0A8T0WLN8</accession>